<accession>A4S5X7</accession>
<feature type="compositionally biased region" description="Basic and acidic residues" evidence="5">
    <location>
        <begin position="246"/>
        <end position="257"/>
    </location>
</feature>
<evidence type="ECO:0000313" key="8">
    <source>
        <dbReference type="Proteomes" id="UP000001568"/>
    </source>
</evidence>
<feature type="domain" description="RING-type" evidence="6">
    <location>
        <begin position="17"/>
        <end position="63"/>
    </location>
</feature>
<dbReference type="EMBL" id="CP000592">
    <property type="protein sequence ID" value="ABO99141.1"/>
    <property type="molecule type" value="Genomic_DNA"/>
</dbReference>
<reference evidence="7 8" key="1">
    <citation type="journal article" date="2007" name="Proc. Natl. Acad. Sci. U.S.A.">
        <title>The tiny eukaryote Ostreococcus provides genomic insights into the paradox of plankton speciation.</title>
        <authorList>
            <person name="Palenik B."/>
            <person name="Grimwood J."/>
            <person name="Aerts A."/>
            <person name="Rouze P."/>
            <person name="Salamov A."/>
            <person name="Putnam N."/>
            <person name="Dupont C."/>
            <person name="Jorgensen R."/>
            <person name="Derelle E."/>
            <person name="Rombauts S."/>
            <person name="Zhou K."/>
            <person name="Otillar R."/>
            <person name="Merchant S.S."/>
            <person name="Podell S."/>
            <person name="Gaasterland T."/>
            <person name="Napoli C."/>
            <person name="Gendler K."/>
            <person name="Manuell A."/>
            <person name="Tai V."/>
            <person name="Vallon O."/>
            <person name="Piganeau G."/>
            <person name="Jancek S."/>
            <person name="Heijde M."/>
            <person name="Jabbari K."/>
            <person name="Bowler C."/>
            <person name="Lohr M."/>
            <person name="Robbens S."/>
            <person name="Werner G."/>
            <person name="Dubchak I."/>
            <person name="Pazour G.J."/>
            <person name="Ren Q."/>
            <person name="Paulsen I."/>
            <person name="Delwiche C."/>
            <person name="Schmutz J."/>
            <person name="Rokhsar D."/>
            <person name="Van de Peer Y."/>
            <person name="Moreau H."/>
            <person name="Grigoriev I.V."/>
        </authorList>
    </citation>
    <scope>NUCLEOTIDE SEQUENCE [LARGE SCALE GENOMIC DNA]</scope>
    <source>
        <strain evidence="7 8">CCE9901</strain>
    </source>
</reference>
<dbReference type="InterPro" id="IPR018957">
    <property type="entry name" value="Znf_C3HC4_RING-type"/>
</dbReference>
<evidence type="ECO:0000259" key="6">
    <source>
        <dbReference type="PROSITE" id="PS50089"/>
    </source>
</evidence>
<evidence type="ECO:0000256" key="5">
    <source>
        <dbReference type="SAM" id="MobiDB-lite"/>
    </source>
</evidence>
<feature type="compositionally biased region" description="Basic and acidic residues" evidence="5">
    <location>
        <begin position="224"/>
        <end position="238"/>
    </location>
</feature>
<dbReference type="OMA" id="YSYGYHD"/>
<dbReference type="Gramene" id="ABO99141">
    <property type="protein sequence ID" value="ABO99141"/>
    <property type="gene ID" value="OSTLU_26916"/>
</dbReference>
<keyword evidence="8" id="KW-1185">Reference proteome</keyword>
<sequence>MSRVAPDDDDARASPTCAVCLARPDARDVALVVACLHAFCASCVTKWAEFTRAGARTRCPLCQASCERVLVRRALDGRALEDGGMQEESLCLLRRARWATRGREGEGWDDGDEDGRDGSDGSDGSDALEEALMRGRARRLVLGNRKFGRGGFVSNGGSRSYARPTASGRGKEPAATAAAKKKPPKHDGEASASPASAPRAVGDDGRRVSARSTSPGKLGPKSAKRAESKQKKQEKEAAKAAARLRRREEEHAAKEAQKAALAAKALEALELAA</sequence>
<dbReference type="InterPro" id="IPR001841">
    <property type="entry name" value="Znf_RING"/>
</dbReference>
<dbReference type="eggNOG" id="ENOG502QRND">
    <property type="taxonomic scope" value="Eukaryota"/>
</dbReference>
<organism evidence="7 8">
    <name type="scientific">Ostreococcus lucimarinus (strain CCE9901)</name>
    <dbReference type="NCBI Taxonomy" id="436017"/>
    <lineage>
        <taxon>Eukaryota</taxon>
        <taxon>Viridiplantae</taxon>
        <taxon>Chlorophyta</taxon>
        <taxon>Mamiellophyceae</taxon>
        <taxon>Mamiellales</taxon>
        <taxon>Bathycoccaceae</taxon>
        <taxon>Ostreococcus</taxon>
    </lineage>
</organism>
<dbReference type="PANTHER" id="PTHR47361">
    <property type="entry name" value="RING/U-BOX SUPERFAMILY PROTEIN"/>
    <property type="match status" value="1"/>
</dbReference>
<dbReference type="PROSITE" id="PS00518">
    <property type="entry name" value="ZF_RING_1"/>
    <property type="match status" value="1"/>
</dbReference>
<protein>
    <recommendedName>
        <fullName evidence="6">RING-type domain-containing protein</fullName>
    </recommendedName>
</protein>
<dbReference type="PROSITE" id="PS50089">
    <property type="entry name" value="ZF_RING_2"/>
    <property type="match status" value="1"/>
</dbReference>
<dbReference type="AlphaFoldDB" id="A4S5X7"/>
<dbReference type="RefSeq" id="XP_001420848.1">
    <property type="nucleotide sequence ID" value="XM_001420811.1"/>
</dbReference>
<gene>
    <name evidence="7" type="ORF">OSTLU_26916</name>
</gene>
<proteinExistence type="predicted"/>
<dbReference type="GeneID" id="5004706"/>
<dbReference type="GO" id="GO:0008270">
    <property type="term" value="F:zinc ion binding"/>
    <property type="evidence" value="ECO:0007669"/>
    <property type="project" value="UniProtKB-KW"/>
</dbReference>
<evidence type="ECO:0000256" key="2">
    <source>
        <dbReference type="ARBA" id="ARBA00022771"/>
    </source>
</evidence>
<feature type="compositionally biased region" description="Low complexity" evidence="5">
    <location>
        <begin position="190"/>
        <end position="200"/>
    </location>
</feature>
<dbReference type="OrthoDB" id="1935339at2759"/>
<dbReference type="Proteomes" id="UP000001568">
    <property type="component" value="Chromosome 12"/>
</dbReference>
<dbReference type="HOGENOM" id="CLU_1020805_0_0_1"/>
<keyword evidence="2 4" id="KW-0863">Zinc-finger</keyword>
<feature type="region of interest" description="Disordered" evidence="5">
    <location>
        <begin position="102"/>
        <end position="126"/>
    </location>
</feature>
<evidence type="ECO:0000256" key="4">
    <source>
        <dbReference type="PROSITE-ProRule" id="PRU00175"/>
    </source>
</evidence>
<name>A4S5X7_OSTLU</name>
<dbReference type="Pfam" id="PF00097">
    <property type="entry name" value="zf-C3HC4"/>
    <property type="match status" value="1"/>
</dbReference>
<dbReference type="SMART" id="SM00184">
    <property type="entry name" value="RING"/>
    <property type="match status" value="1"/>
</dbReference>
<dbReference type="KEGG" id="olu:OSTLU_26916"/>
<evidence type="ECO:0000256" key="1">
    <source>
        <dbReference type="ARBA" id="ARBA00022723"/>
    </source>
</evidence>
<dbReference type="InterPro" id="IPR013083">
    <property type="entry name" value="Znf_RING/FYVE/PHD"/>
</dbReference>
<keyword evidence="3" id="KW-0862">Zinc</keyword>
<dbReference type="PANTHER" id="PTHR47361:SF4">
    <property type="entry name" value="RING_U-BOX SUPERFAMILY PROTEIN"/>
    <property type="match status" value="1"/>
</dbReference>
<evidence type="ECO:0000256" key="3">
    <source>
        <dbReference type="ARBA" id="ARBA00022833"/>
    </source>
</evidence>
<dbReference type="InterPro" id="IPR017907">
    <property type="entry name" value="Znf_RING_CS"/>
</dbReference>
<feature type="region of interest" description="Disordered" evidence="5">
    <location>
        <begin position="147"/>
        <end position="257"/>
    </location>
</feature>
<dbReference type="SUPFAM" id="SSF57850">
    <property type="entry name" value="RING/U-box"/>
    <property type="match status" value="1"/>
</dbReference>
<dbReference type="Gene3D" id="3.30.40.10">
    <property type="entry name" value="Zinc/RING finger domain, C3HC4 (zinc finger)"/>
    <property type="match status" value="1"/>
</dbReference>
<evidence type="ECO:0000313" key="7">
    <source>
        <dbReference type="EMBL" id="ABO99141.1"/>
    </source>
</evidence>
<keyword evidence="1" id="KW-0479">Metal-binding</keyword>